<dbReference type="PANTHER" id="PTHR33121:SF76">
    <property type="entry name" value="SIGNALING PROTEIN"/>
    <property type="match status" value="1"/>
</dbReference>
<organism evidence="3 4">
    <name type="scientific">Vibrio mediterranei</name>
    <dbReference type="NCBI Taxonomy" id="689"/>
    <lineage>
        <taxon>Bacteria</taxon>
        <taxon>Pseudomonadati</taxon>
        <taxon>Pseudomonadota</taxon>
        <taxon>Gammaproteobacteria</taxon>
        <taxon>Vibrionales</taxon>
        <taxon>Vibrionaceae</taxon>
        <taxon>Vibrio</taxon>
    </lineage>
</organism>
<evidence type="ECO:0000256" key="1">
    <source>
        <dbReference type="SAM" id="Phobius"/>
    </source>
</evidence>
<sequence>MFKRYFLFIVSLLVLHATSDSYDSFILFLFSCVSLVLLLFYIYLLYLIMTCKYHLQPVVDYQDNKVVYFEVLSRFSAKNPPLQVIDLFRRNGVLYLHTLLQIKRLQMMNTSLDIGINLCPSLLSGCLSSLLLNYLSGKNSIKYIEITEDSSIEYSSKIIENILGLKNRGKIIVIDDFGIGNNNIFLVDKVLPEIVKVDKSISQILDSSNERQGITSTISNLCSLFDCTLVIEGIESLEQLEKYEDMDNVYFQGFYFNSRF</sequence>
<accession>A0A3G4VBS6</accession>
<protein>
    <submittedName>
        <fullName evidence="3">EAL domain-containing protein</fullName>
    </submittedName>
</protein>
<dbReference type="Gene3D" id="3.20.20.450">
    <property type="entry name" value="EAL domain"/>
    <property type="match status" value="1"/>
</dbReference>
<evidence type="ECO:0000313" key="4">
    <source>
        <dbReference type="Proteomes" id="UP000279760"/>
    </source>
</evidence>
<evidence type="ECO:0000313" key="3">
    <source>
        <dbReference type="EMBL" id="AYV21012.1"/>
    </source>
</evidence>
<keyword evidence="1" id="KW-1133">Transmembrane helix</keyword>
<dbReference type="PROSITE" id="PS50883">
    <property type="entry name" value="EAL"/>
    <property type="match status" value="1"/>
</dbReference>
<dbReference type="GO" id="GO:0071111">
    <property type="term" value="F:cyclic-guanylate-specific phosphodiesterase activity"/>
    <property type="evidence" value="ECO:0007669"/>
    <property type="project" value="InterPro"/>
</dbReference>
<dbReference type="SMART" id="SM00052">
    <property type="entry name" value="EAL"/>
    <property type="match status" value="1"/>
</dbReference>
<dbReference type="AlphaFoldDB" id="A0A3G4VBS6"/>
<gene>
    <name evidence="3" type="ORF">ECB94_06665</name>
</gene>
<dbReference type="InterPro" id="IPR035919">
    <property type="entry name" value="EAL_sf"/>
</dbReference>
<reference evidence="3 4" key="1">
    <citation type="submission" date="2018-11" db="EMBL/GenBank/DDBJ databases">
        <title>Complete Genome Sequence of Vbrio mediterranei 117-T6: a Potential Pathogen Bacteria Isolated from the Conchocelis of Pyropia.</title>
        <authorList>
            <person name="Liu Q."/>
        </authorList>
    </citation>
    <scope>NUCLEOTIDE SEQUENCE [LARGE SCALE GENOMIC DNA]</scope>
    <source>
        <strain evidence="3 4">117-T6</strain>
    </source>
</reference>
<dbReference type="Proteomes" id="UP000279760">
    <property type="component" value="Chromosome 1"/>
</dbReference>
<dbReference type="InterPro" id="IPR050706">
    <property type="entry name" value="Cyclic-di-GMP_PDE-like"/>
</dbReference>
<dbReference type="SUPFAM" id="SSF141868">
    <property type="entry name" value="EAL domain-like"/>
    <property type="match status" value="1"/>
</dbReference>
<keyword evidence="1" id="KW-0812">Transmembrane</keyword>
<dbReference type="CDD" id="cd01948">
    <property type="entry name" value="EAL"/>
    <property type="match status" value="1"/>
</dbReference>
<proteinExistence type="predicted"/>
<evidence type="ECO:0000259" key="2">
    <source>
        <dbReference type="PROSITE" id="PS50883"/>
    </source>
</evidence>
<dbReference type="Pfam" id="PF00563">
    <property type="entry name" value="EAL"/>
    <property type="match status" value="1"/>
</dbReference>
<feature type="domain" description="EAL" evidence="2">
    <location>
        <begin position="35"/>
        <end position="260"/>
    </location>
</feature>
<feature type="transmembrane region" description="Helical" evidence="1">
    <location>
        <begin position="27"/>
        <end position="48"/>
    </location>
</feature>
<dbReference type="PANTHER" id="PTHR33121">
    <property type="entry name" value="CYCLIC DI-GMP PHOSPHODIESTERASE PDEF"/>
    <property type="match status" value="1"/>
</dbReference>
<keyword evidence="1" id="KW-0472">Membrane</keyword>
<dbReference type="InterPro" id="IPR001633">
    <property type="entry name" value="EAL_dom"/>
</dbReference>
<dbReference type="RefSeq" id="WP_338116819.1">
    <property type="nucleotide sequence ID" value="NZ_CP033577.1"/>
</dbReference>
<name>A0A3G4VBS6_9VIBR</name>
<dbReference type="EMBL" id="CP033577">
    <property type="protein sequence ID" value="AYV21012.1"/>
    <property type="molecule type" value="Genomic_DNA"/>
</dbReference>